<dbReference type="Gene3D" id="2.70.70.10">
    <property type="entry name" value="Glucose Permease (Domain IIA)"/>
    <property type="match status" value="1"/>
</dbReference>
<keyword evidence="1" id="KW-0732">Signal</keyword>
<dbReference type="SUPFAM" id="SSF51261">
    <property type="entry name" value="Duplicated hybrid motif"/>
    <property type="match status" value="1"/>
</dbReference>
<dbReference type="AlphaFoldDB" id="A0A0R0CXQ1"/>
<protein>
    <submittedName>
        <fullName evidence="4">Peptidase</fullName>
    </submittedName>
</protein>
<dbReference type="STRING" id="344882.ABB29_07990"/>
<dbReference type="Pfam" id="PF13511">
    <property type="entry name" value="DUF4124"/>
    <property type="match status" value="1"/>
</dbReference>
<dbReference type="InterPro" id="IPR016047">
    <property type="entry name" value="M23ase_b-sheet_dom"/>
</dbReference>
<name>A0A0R0CXQ1_9GAMM</name>
<dbReference type="PATRIC" id="fig|344882.3.peg.2947"/>
<feature type="signal peptide" evidence="1">
    <location>
        <begin position="1"/>
        <end position="25"/>
    </location>
</feature>
<dbReference type="GO" id="GO:0004222">
    <property type="term" value="F:metalloendopeptidase activity"/>
    <property type="evidence" value="ECO:0007669"/>
    <property type="project" value="TreeGrafter"/>
</dbReference>
<dbReference type="EMBL" id="LDJL01000007">
    <property type="protein sequence ID" value="KRG70147.1"/>
    <property type="molecule type" value="Genomic_DNA"/>
</dbReference>
<dbReference type="InterPro" id="IPR025392">
    <property type="entry name" value="DUF4124"/>
</dbReference>
<evidence type="ECO:0000313" key="5">
    <source>
        <dbReference type="Proteomes" id="UP000052052"/>
    </source>
</evidence>
<keyword evidence="5" id="KW-1185">Reference proteome</keyword>
<evidence type="ECO:0000313" key="4">
    <source>
        <dbReference type="EMBL" id="KRG70147.1"/>
    </source>
</evidence>
<dbReference type="CDD" id="cd12797">
    <property type="entry name" value="M23_peptidase"/>
    <property type="match status" value="1"/>
</dbReference>
<dbReference type="Proteomes" id="UP000052052">
    <property type="component" value="Unassembled WGS sequence"/>
</dbReference>
<feature type="chain" id="PRO_5006394745" evidence="1">
    <location>
        <begin position="26"/>
        <end position="309"/>
    </location>
</feature>
<dbReference type="RefSeq" id="WP_057658087.1">
    <property type="nucleotide sequence ID" value="NZ_LDJL01000007.1"/>
</dbReference>
<dbReference type="PANTHER" id="PTHR21666:SF294">
    <property type="entry name" value="PEPTIDASE M23"/>
    <property type="match status" value="1"/>
</dbReference>
<evidence type="ECO:0000256" key="1">
    <source>
        <dbReference type="SAM" id="SignalP"/>
    </source>
</evidence>
<organism evidence="4 5">
    <name type="scientific">Pseudoxanthomonas dokdonensis</name>
    <dbReference type="NCBI Taxonomy" id="344882"/>
    <lineage>
        <taxon>Bacteria</taxon>
        <taxon>Pseudomonadati</taxon>
        <taxon>Pseudomonadota</taxon>
        <taxon>Gammaproteobacteria</taxon>
        <taxon>Lysobacterales</taxon>
        <taxon>Lysobacteraceae</taxon>
        <taxon>Pseudoxanthomonas</taxon>
    </lineage>
</organism>
<gene>
    <name evidence="4" type="ORF">ABB29_07990</name>
</gene>
<dbReference type="Pfam" id="PF01551">
    <property type="entry name" value="Peptidase_M23"/>
    <property type="match status" value="1"/>
</dbReference>
<evidence type="ECO:0000259" key="3">
    <source>
        <dbReference type="Pfam" id="PF13511"/>
    </source>
</evidence>
<proteinExistence type="predicted"/>
<dbReference type="OrthoDB" id="9809488at2"/>
<dbReference type="PANTHER" id="PTHR21666">
    <property type="entry name" value="PEPTIDASE-RELATED"/>
    <property type="match status" value="1"/>
</dbReference>
<evidence type="ECO:0000259" key="2">
    <source>
        <dbReference type="Pfam" id="PF01551"/>
    </source>
</evidence>
<dbReference type="InterPro" id="IPR050570">
    <property type="entry name" value="Cell_wall_metabolism_enzyme"/>
</dbReference>
<comment type="caution">
    <text evidence="4">The sequence shown here is derived from an EMBL/GenBank/DDBJ whole genome shotgun (WGS) entry which is preliminary data.</text>
</comment>
<dbReference type="InterPro" id="IPR011055">
    <property type="entry name" value="Dup_hybrid_motif"/>
</dbReference>
<accession>A0A0R0CXQ1</accession>
<feature type="domain" description="DUF4124" evidence="3">
    <location>
        <begin position="15"/>
        <end position="48"/>
    </location>
</feature>
<reference evidence="4 5" key="1">
    <citation type="submission" date="2015-05" db="EMBL/GenBank/DDBJ databases">
        <title>Genome sequencing and analysis of members of genus Stenotrophomonas.</title>
        <authorList>
            <person name="Patil P.P."/>
            <person name="Midha S."/>
            <person name="Patil P.B."/>
        </authorList>
    </citation>
    <scope>NUCLEOTIDE SEQUENCE [LARGE SCALE GENOMIC DNA]</scope>
    <source>
        <strain evidence="4 5">DSM 21858</strain>
    </source>
</reference>
<sequence length="309" mass="33828">MRLAARLAGIGLALLLLLASSGAGAARLYSWKDKRGYTQYGDRPPPADALVDAEVDVRHFRNAPSALIRLRLENHNGQYQAWADNLMYGPVEVLLHFKQADRNVLASPLLPAQATVPARSSVVVSQVRLQDPLRGGDFELLLDGVPGDPVAVPEDYEYRLPFDYGRVRVDQGPGGSFSHNDEQNRDAVDFAVPIGTPVLAARAGIVMQVEGDYDQAGLNREKYGGRANFIRILHGDGSMAVYAHLKPEGVQVRVGQYVRKGQRIGLSGNTGFSTAPHLHFVVQVNRGMRLVSVPFRMFGPLGQLQFPRP</sequence>
<feature type="domain" description="M23ase beta-sheet core" evidence="2">
    <location>
        <begin position="185"/>
        <end position="285"/>
    </location>
</feature>